<dbReference type="Proteomes" id="UP000215335">
    <property type="component" value="Unassembled WGS sequence"/>
</dbReference>
<dbReference type="GO" id="GO:0042826">
    <property type="term" value="F:histone deacetylase binding"/>
    <property type="evidence" value="ECO:0007669"/>
    <property type="project" value="TreeGrafter"/>
</dbReference>
<dbReference type="SMART" id="SM00317">
    <property type="entry name" value="SET"/>
    <property type="match status" value="1"/>
</dbReference>
<dbReference type="GO" id="GO:0008170">
    <property type="term" value="F:N-methyltransferase activity"/>
    <property type="evidence" value="ECO:0007669"/>
    <property type="project" value="UniProtKB-ARBA"/>
</dbReference>
<evidence type="ECO:0000256" key="5">
    <source>
        <dbReference type="ARBA" id="ARBA00022771"/>
    </source>
</evidence>
<dbReference type="GO" id="GO:0008270">
    <property type="term" value="F:zinc ion binding"/>
    <property type="evidence" value="ECO:0007669"/>
    <property type="project" value="UniProtKB-KW"/>
</dbReference>
<dbReference type="OrthoDB" id="62495at2759"/>
<evidence type="ECO:0000256" key="3">
    <source>
        <dbReference type="ARBA" id="ARBA00022691"/>
    </source>
</evidence>
<dbReference type="InterPro" id="IPR057570">
    <property type="entry name" value="NOL9_C"/>
</dbReference>
<dbReference type="PANTHER" id="PTHR46165">
    <property type="entry name" value="SET AND MYND DOMAIN-CONTAINING PROTEIN 4"/>
    <property type="match status" value="1"/>
</dbReference>
<sequence length="1429" mass="163402">MNGNIVALCGIDLDDDSSDTDKESLTYPKVVIKPPPSTCYGYGIVRGIDMKQRCLFVNTPLTESQLQHVNLLSGCLEVPFALLQPAPAEPSTAGPYAADRGELPTSREARRGYFRVEQKEEREKMIAKLRTSEYLRLIADTNTTRVAKNAESSIKVRKSANLIYIKKRHTAQEHEKILTLYTNSVAVAPECSEELALAYSNRSAFLLHLKKYKECMVDIERALYILQILKITGSLEDKLIRRRAECLSHLELAKEQNVKDEFANALKTKSLAAREKDLSSLVEVRHSEKYGRHLVATQDIKPGEIIFIEKPYISCYNIKKPYLYCCHCSSIAWTGIPCDNCGWFVFCSEKCKKEAWTQYHDIECHCITYIVHFFNHIIQETGIKVLFDGLSIRALVKGLRELGDFEKLKAELQSVDESTDKRTKGFLENGEFPTSHFRSLYSLSCYVTPEEMEGHVTFSSVVLVCMAKYTSFFGNKLKFTKLEDLIENEDVVFTGSLLLRLSKISNVNSHAIANTNDACKYSNDSFTCRKNWCCVKGVCIVPLASLTNHSCNPNASRCFTDDLEFIMYALQPIKKGDQICDSYNSNFYEAPNPYRRDILRETYNFDCDCQACENNWPVWPIIKTRYEQLARQTKMKSKEVRIWNKHQKLMANIEKESASYDLELIHNLSKVIETLDSSLDQPAITTYKIIYALTLVFESLYGYQLKVFNMMDSMDILNLMDDDRGIDLPNDIRKDFENEYKKLCEHFGFEKRFWKKDTDDMLKEIITVDSDNVKTLMLERLQKLTSGNFYNKFATFFDKNSEKCLKRNGKSSEASEKARIIGNELFNSGFLRDDDYQDIRKWYAEAIALAPPNSELLALAYGNRSSLLLTICRFKECIKDIIRALAITDSNVLKVKLLCRKMACFGHLGTDISKKKNLMKEIENCVKLVDQKDQNENFCKMIREAKAESSKTPFVVYKEGTMVTETCTSSGINVSYSPDSGQQLVASHDLQPGEIIFVQQSYVTSVNTNKACAYCCHCMTPTWCTIPCDHCSLSMYCSKQCKDEAWNKYHDIECNMAMHMQFDDTKYYFYQIAVKTIIMAVKEAGSVSALREELEKFDKSKDEQAKYFTEQNKSGNINTFKHFYNLSHKCTVFKLTRILKDAFLILVYFVKASNLFASNLSSLSGKELSENDDVVFVLLLILRIIAITHSNSDHHIPYRSDDCLVQNDLDACLDNRCCSTATSVNIYVQSLKYDCNPNARTVITKDGKAVLFCLRPIEKNGQISVSNSFSFYNESKSERQISILKKSHYICQCQACKEDWPLLPVLKQKFQLEISENRKDVKSTLGTKLVKILESFKKLLGNDDYRPRKATMITMGKEISIAVRIFGQSSYITCQLIEMLESLYKRMYEVDTFVAPKVVDGGIGINFNDEDEDISALFKMELLSGLLNQ</sequence>
<name>A0A232EZQ1_9HYME</name>
<keyword evidence="5 7" id="KW-0863">Zinc-finger</keyword>
<dbReference type="GO" id="GO:0005634">
    <property type="term" value="C:nucleus"/>
    <property type="evidence" value="ECO:0007669"/>
    <property type="project" value="TreeGrafter"/>
</dbReference>
<evidence type="ECO:0000256" key="7">
    <source>
        <dbReference type="PROSITE-ProRule" id="PRU00134"/>
    </source>
</evidence>
<organism evidence="10 11">
    <name type="scientific">Trichomalopsis sarcophagae</name>
    <dbReference type="NCBI Taxonomy" id="543379"/>
    <lineage>
        <taxon>Eukaryota</taxon>
        <taxon>Metazoa</taxon>
        <taxon>Ecdysozoa</taxon>
        <taxon>Arthropoda</taxon>
        <taxon>Hexapoda</taxon>
        <taxon>Insecta</taxon>
        <taxon>Pterygota</taxon>
        <taxon>Neoptera</taxon>
        <taxon>Endopterygota</taxon>
        <taxon>Hymenoptera</taxon>
        <taxon>Apocrita</taxon>
        <taxon>Proctotrupomorpha</taxon>
        <taxon>Chalcidoidea</taxon>
        <taxon>Pteromalidae</taxon>
        <taxon>Pteromalinae</taxon>
        <taxon>Trichomalopsis</taxon>
    </lineage>
</organism>
<evidence type="ECO:0000313" key="11">
    <source>
        <dbReference type="Proteomes" id="UP000215335"/>
    </source>
</evidence>
<evidence type="ECO:0000259" key="9">
    <source>
        <dbReference type="PROSITE" id="PS50865"/>
    </source>
</evidence>
<keyword evidence="1" id="KW-0489">Methyltransferase</keyword>
<dbReference type="InterPro" id="IPR001214">
    <property type="entry name" value="SET_dom"/>
</dbReference>
<keyword evidence="4" id="KW-0479">Metal-binding</keyword>
<dbReference type="InterPro" id="IPR052097">
    <property type="entry name" value="SET-MYND_domain_protein"/>
</dbReference>
<dbReference type="GO" id="GO:0005737">
    <property type="term" value="C:cytoplasm"/>
    <property type="evidence" value="ECO:0007669"/>
    <property type="project" value="TreeGrafter"/>
</dbReference>
<evidence type="ECO:0000256" key="1">
    <source>
        <dbReference type="ARBA" id="ARBA00022603"/>
    </source>
</evidence>
<evidence type="ECO:0008006" key="12">
    <source>
        <dbReference type="Google" id="ProtNLM"/>
    </source>
</evidence>
<feature type="domain" description="MYND-type" evidence="9">
    <location>
        <begin position="325"/>
        <end position="364"/>
    </location>
</feature>
<accession>A0A232EZQ1</accession>
<keyword evidence="6" id="KW-0862">Zinc</keyword>
<feature type="domain" description="SET" evidence="8">
    <location>
        <begin position="970"/>
        <end position="1268"/>
    </location>
</feature>
<dbReference type="GO" id="GO:0032259">
    <property type="term" value="P:methylation"/>
    <property type="evidence" value="ECO:0007669"/>
    <property type="project" value="UniProtKB-KW"/>
</dbReference>
<dbReference type="Gene3D" id="2.170.270.10">
    <property type="entry name" value="SET domain"/>
    <property type="match status" value="2"/>
</dbReference>
<dbReference type="PANTHER" id="PTHR46165:SF2">
    <property type="entry name" value="SET AND MYND DOMAIN-CONTAINING PROTEIN 4"/>
    <property type="match status" value="1"/>
</dbReference>
<evidence type="ECO:0000256" key="4">
    <source>
        <dbReference type="ARBA" id="ARBA00022723"/>
    </source>
</evidence>
<dbReference type="GO" id="GO:0008276">
    <property type="term" value="F:protein methyltransferase activity"/>
    <property type="evidence" value="ECO:0007669"/>
    <property type="project" value="UniProtKB-ARBA"/>
</dbReference>
<feature type="domain" description="SET" evidence="8">
    <location>
        <begin position="279"/>
        <end position="584"/>
    </location>
</feature>
<dbReference type="SUPFAM" id="SSF82199">
    <property type="entry name" value="SET domain"/>
    <property type="match status" value="2"/>
</dbReference>
<dbReference type="Pfam" id="PF00856">
    <property type="entry name" value="SET"/>
    <property type="match status" value="1"/>
</dbReference>
<dbReference type="SUPFAM" id="SSF48452">
    <property type="entry name" value="TPR-like"/>
    <property type="match status" value="1"/>
</dbReference>
<evidence type="ECO:0000256" key="6">
    <source>
        <dbReference type="ARBA" id="ARBA00022833"/>
    </source>
</evidence>
<keyword evidence="3" id="KW-0949">S-adenosyl-L-methionine</keyword>
<dbReference type="Gene3D" id="1.25.40.10">
    <property type="entry name" value="Tetratricopeptide repeat domain"/>
    <property type="match status" value="3"/>
</dbReference>
<evidence type="ECO:0000259" key="8">
    <source>
        <dbReference type="PROSITE" id="PS50280"/>
    </source>
</evidence>
<dbReference type="PROSITE" id="PS50865">
    <property type="entry name" value="ZF_MYND_2"/>
    <property type="match status" value="2"/>
</dbReference>
<dbReference type="SUPFAM" id="SSF144232">
    <property type="entry name" value="HIT/MYND zinc finger-like"/>
    <property type="match status" value="2"/>
</dbReference>
<evidence type="ECO:0000313" key="10">
    <source>
        <dbReference type="EMBL" id="OXU23914.1"/>
    </source>
</evidence>
<dbReference type="PROSITE" id="PS50280">
    <property type="entry name" value="SET"/>
    <property type="match status" value="2"/>
</dbReference>
<dbReference type="EMBL" id="NNAY01001457">
    <property type="protein sequence ID" value="OXU23914.1"/>
    <property type="molecule type" value="Genomic_DNA"/>
</dbReference>
<reference evidence="10 11" key="1">
    <citation type="journal article" date="2017" name="Curr. Biol.">
        <title>The Evolution of Venom by Co-option of Single-Copy Genes.</title>
        <authorList>
            <person name="Martinson E.O."/>
            <person name="Mrinalini"/>
            <person name="Kelkar Y.D."/>
            <person name="Chang C.H."/>
            <person name="Werren J.H."/>
        </authorList>
    </citation>
    <scope>NUCLEOTIDE SEQUENCE [LARGE SCALE GENOMIC DNA]</scope>
    <source>
        <strain evidence="10 11">Alberta</strain>
        <tissue evidence="10">Whole body</tissue>
    </source>
</reference>
<feature type="domain" description="MYND-type" evidence="9">
    <location>
        <begin position="1012"/>
        <end position="1054"/>
    </location>
</feature>
<evidence type="ECO:0000256" key="2">
    <source>
        <dbReference type="ARBA" id="ARBA00022679"/>
    </source>
</evidence>
<dbReference type="STRING" id="543379.A0A232EZQ1"/>
<comment type="caution">
    <text evidence="10">The sequence shown here is derived from an EMBL/GenBank/DDBJ whole genome shotgun (WGS) entry which is preliminary data.</text>
</comment>
<dbReference type="InterPro" id="IPR011990">
    <property type="entry name" value="TPR-like_helical_dom_sf"/>
</dbReference>
<dbReference type="Pfam" id="PF25467">
    <property type="entry name" value="NOL9_C"/>
    <property type="match status" value="1"/>
</dbReference>
<protein>
    <recommendedName>
        <fullName evidence="12">SET and MYND domain-containing protein 4</fullName>
    </recommendedName>
</protein>
<gene>
    <name evidence="10" type="ORF">TSAR_015811</name>
</gene>
<dbReference type="InterPro" id="IPR046341">
    <property type="entry name" value="SET_dom_sf"/>
</dbReference>
<dbReference type="InterPro" id="IPR002893">
    <property type="entry name" value="Znf_MYND"/>
</dbReference>
<keyword evidence="2" id="KW-0808">Transferase</keyword>
<keyword evidence="11" id="KW-1185">Reference proteome</keyword>
<dbReference type="GO" id="GO:0008757">
    <property type="term" value="F:S-adenosylmethionine-dependent methyltransferase activity"/>
    <property type="evidence" value="ECO:0007669"/>
    <property type="project" value="UniProtKB-ARBA"/>
</dbReference>
<proteinExistence type="predicted"/>
<dbReference type="PROSITE" id="PS01360">
    <property type="entry name" value="ZF_MYND_1"/>
    <property type="match status" value="2"/>
</dbReference>